<dbReference type="InterPro" id="IPR039198">
    <property type="entry name" value="Srl3/Whi5"/>
</dbReference>
<feature type="compositionally biased region" description="Polar residues" evidence="9">
    <location>
        <begin position="80"/>
        <end position="100"/>
    </location>
</feature>
<dbReference type="EMBL" id="MNUE01000040">
    <property type="protein sequence ID" value="OJD32202.1"/>
    <property type="molecule type" value="Genomic_DNA"/>
</dbReference>
<name>A0A1J9QW26_9PEZI</name>
<feature type="region of interest" description="Disordered" evidence="9">
    <location>
        <begin position="230"/>
        <end position="411"/>
    </location>
</feature>
<evidence type="ECO:0000256" key="6">
    <source>
        <dbReference type="ARBA" id="ARBA00023015"/>
    </source>
</evidence>
<gene>
    <name evidence="10" type="ORF">BKCO1_4000015</name>
</gene>
<evidence type="ECO:0000256" key="2">
    <source>
        <dbReference type="ARBA" id="ARBA00004496"/>
    </source>
</evidence>
<keyword evidence="4" id="KW-0963">Cytoplasm</keyword>
<evidence type="ECO:0000256" key="8">
    <source>
        <dbReference type="ARBA" id="ARBA00023242"/>
    </source>
</evidence>
<dbReference type="GO" id="GO:0003712">
    <property type="term" value="F:transcription coregulator activity"/>
    <property type="evidence" value="ECO:0007669"/>
    <property type="project" value="TreeGrafter"/>
</dbReference>
<feature type="region of interest" description="Disordered" evidence="9">
    <location>
        <begin position="1"/>
        <end position="54"/>
    </location>
</feature>
<evidence type="ECO:0000256" key="4">
    <source>
        <dbReference type="ARBA" id="ARBA00022490"/>
    </source>
</evidence>
<protein>
    <submittedName>
        <fullName evidence="10">Mediator complex subunit med21</fullName>
    </submittedName>
</protein>
<feature type="compositionally biased region" description="Polar residues" evidence="9">
    <location>
        <begin position="154"/>
        <end position="163"/>
    </location>
</feature>
<feature type="compositionally biased region" description="Low complexity" evidence="9">
    <location>
        <begin position="314"/>
        <end position="337"/>
    </location>
</feature>
<keyword evidence="5" id="KW-0678">Repressor</keyword>
<comment type="subcellular location">
    <subcellularLocation>
        <location evidence="2">Cytoplasm</location>
    </subcellularLocation>
    <subcellularLocation>
        <location evidence="1">Nucleus</location>
    </subcellularLocation>
</comment>
<dbReference type="STRING" id="236234.A0A1J9QW26"/>
<reference evidence="10 11" key="1">
    <citation type="submission" date="2016-10" db="EMBL/GenBank/DDBJ databases">
        <title>Proteomics and genomics reveal pathogen-plant mechanisms compatible with a hemibiotrophic lifestyle of Diplodia corticola.</title>
        <authorList>
            <person name="Fernandes I."/>
            <person name="De Jonge R."/>
            <person name="Van De Peer Y."/>
            <person name="Devreese B."/>
            <person name="Alves A."/>
            <person name="Esteves A.C."/>
        </authorList>
    </citation>
    <scope>NUCLEOTIDE SEQUENCE [LARGE SCALE GENOMIC DNA]</scope>
    <source>
        <strain evidence="10 11">CBS 112549</strain>
    </source>
</reference>
<dbReference type="GO" id="GO:0033309">
    <property type="term" value="C:SBF transcription complex"/>
    <property type="evidence" value="ECO:0007669"/>
    <property type="project" value="TreeGrafter"/>
</dbReference>
<keyword evidence="6" id="KW-0805">Transcription regulation</keyword>
<evidence type="ECO:0000313" key="10">
    <source>
        <dbReference type="EMBL" id="OJD32202.1"/>
    </source>
</evidence>
<comment type="similarity">
    <text evidence="3">Belongs to the WHI5/NRM1 family.</text>
</comment>
<feature type="compositionally biased region" description="Low complexity" evidence="9">
    <location>
        <begin position="475"/>
        <end position="486"/>
    </location>
</feature>
<dbReference type="Proteomes" id="UP000183809">
    <property type="component" value="Unassembled WGS sequence"/>
</dbReference>
<dbReference type="PANTHER" id="PTHR28246:SF1">
    <property type="entry name" value="G1-SPECIFIC TRANSCRIPTIONAL REPRESSOR WHI5-RELATED"/>
    <property type="match status" value="1"/>
</dbReference>
<dbReference type="GO" id="GO:0005737">
    <property type="term" value="C:cytoplasm"/>
    <property type="evidence" value="ECO:0007669"/>
    <property type="project" value="UniProtKB-SubCell"/>
</dbReference>
<evidence type="ECO:0000313" key="11">
    <source>
        <dbReference type="Proteomes" id="UP000183809"/>
    </source>
</evidence>
<proteinExistence type="inferred from homology"/>
<keyword evidence="7" id="KW-0804">Transcription</keyword>
<dbReference type="InterPro" id="IPR013734">
    <property type="entry name" value="TF_Nrm1/Whi5"/>
</dbReference>
<comment type="caution">
    <text evidence="10">The sequence shown here is derived from an EMBL/GenBank/DDBJ whole genome shotgun (WGS) entry which is preliminary data.</text>
</comment>
<organism evidence="10 11">
    <name type="scientific">Diplodia corticola</name>
    <dbReference type="NCBI Taxonomy" id="236234"/>
    <lineage>
        <taxon>Eukaryota</taxon>
        <taxon>Fungi</taxon>
        <taxon>Dikarya</taxon>
        <taxon>Ascomycota</taxon>
        <taxon>Pezizomycotina</taxon>
        <taxon>Dothideomycetes</taxon>
        <taxon>Dothideomycetes incertae sedis</taxon>
        <taxon>Botryosphaeriales</taxon>
        <taxon>Botryosphaeriaceae</taxon>
        <taxon>Diplodia</taxon>
    </lineage>
</organism>
<feature type="compositionally biased region" description="Low complexity" evidence="9">
    <location>
        <begin position="376"/>
        <end position="402"/>
    </location>
</feature>
<dbReference type="Pfam" id="PF08528">
    <property type="entry name" value="Whi5"/>
    <property type="match status" value="1"/>
</dbReference>
<evidence type="ECO:0000256" key="5">
    <source>
        <dbReference type="ARBA" id="ARBA00022491"/>
    </source>
</evidence>
<dbReference type="GO" id="GO:0000082">
    <property type="term" value="P:G1/S transition of mitotic cell cycle"/>
    <property type="evidence" value="ECO:0007669"/>
    <property type="project" value="InterPro"/>
</dbReference>
<dbReference type="OrthoDB" id="2359117at2759"/>
<evidence type="ECO:0000256" key="3">
    <source>
        <dbReference type="ARBA" id="ARBA00006922"/>
    </source>
</evidence>
<evidence type="ECO:0000256" key="1">
    <source>
        <dbReference type="ARBA" id="ARBA00004123"/>
    </source>
</evidence>
<keyword evidence="11" id="KW-1185">Reference proteome</keyword>
<feature type="region of interest" description="Disordered" evidence="9">
    <location>
        <begin position="79"/>
        <end position="167"/>
    </location>
</feature>
<sequence length="486" mass="50418">MASVAPDAAVSLRPDAQAAVPGLAPAPRAHPAAHESHRDAVAQPSNTTITTDVNVLPASQESDISASSSVSYAPALLSSQSNVSTESIVDTELTSPATSNVSSQCPPYSQPVPPPANQEDVRSPSRAVTPQPSTIMAEKLQNASSASPMAVDTPTISQGTKRTASGAVKIPSSSASLMTTGLCTSVPSANMGALSSLSRIGKLSADLKTRLSYAMVKVQNGWEHQSIEELETAATSQRTSRSATQTPTSAKFRNATDDSPHAYDRRTRRPSALSDPSDRYLGTPGAQRSPSRIRMFGPTTGLTQLDPTDEDARPSTASTFSSSASSAPTLAPALDLSPTKRHRRSTTSSSRPPPPMLGSQPRPEVRVTKPFPDILGAPATPAAGGTTRQPTGTTTSTQRPAGILRMPSQQAEMDAVDSLLFMSSSPNNSAHLAHAPGAGASSTANPSPLKMEFTKRVAFDDSSSSSSETERGKRSSGAAAARVRVA</sequence>
<feature type="region of interest" description="Disordered" evidence="9">
    <location>
        <begin position="426"/>
        <end position="486"/>
    </location>
</feature>
<feature type="compositionally biased region" description="Polar residues" evidence="9">
    <location>
        <begin position="43"/>
        <end position="53"/>
    </location>
</feature>
<dbReference type="PANTHER" id="PTHR28246">
    <property type="entry name" value="G1-SPECIFIC TRANSCRIPTIONAL REPRESSOR WHI5-RELATED"/>
    <property type="match status" value="1"/>
</dbReference>
<dbReference type="GeneID" id="31015683"/>
<keyword evidence="8" id="KW-0539">Nucleus</keyword>
<feature type="compositionally biased region" description="Basic and acidic residues" evidence="9">
    <location>
        <begin position="254"/>
        <end position="265"/>
    </location>
</feature>
<evidence type="ECO:0000256" key="9">
    <source>
        <dbReference type="SAM" id="MobiDB-lite"/>
    </source>
</evidence>
<dbReference type="RefSeq" id="XP_020128462.1">
    <property type="nucleotide sequence ID" value="XM_020275422.1"/>
</dbReference>
<evidence type="ECO:0000256" key="7">
    <source>
        <dbReference type="ARBA" id="ARBA00023163"/>
    </source>
</evidence>
<accession>A0A1J9QW26</accession>
<dbReference type="AlphaFoldDB" id="A0A1J9QW26"/>
<feature type="compositionally biased region" description="Low complexity" evidence="9">
    <location>
        <begin position="232"/>
        <end position="250"/>
    </location>
</feature>